<organism evidence="1 2">
    <name type="scientific">Thermonema lapsum</name>
    <dbReference type="NCBI Taxonomy" id="28195"/>
    <lineage>
        <taxon>Bacteria</taxon>
        <taxon>Pseudomonadati</taxon>
        <taxon>Bacteroidota</taxon>
        <taxon>Cytophagia</taxon>
        <taxon>Cytophagales</taxon>
        <taxon>Thermonemataceae</taxon>
        <taxon>Thermonema</taxon>
    </lineage>
</organism>
<reference evidence="1 2" key="1">
    <citation type="submission" date="2020-03" db="EMBL/GenBank/DDBJ databases">
        <title>Genomic Encyclopedia of Type Strains, Phase IV (KMG-IV): sequencing the most valuable type-strain genomes for metagenomic binning, comparative biology and taxonomic classification.</title>
        <authorList>
            <person name="Goeker M."/>
        </authorList>
    </citation>
    <scope>NUCLEOTIDE SEQUENCE [LARGE SCALE GENOMIC DNA]</scope>
    <source>
        <strain evidence="1 2">DSM 5718</strain>
    </source>
</reference>
<protein>
    <recommendedName>
        <fullName evidence="3">Carboxypeptidase-like regulatory domain-containing protein</fullName>
    </recommendedName>
</protein>
<dbReference type="Proteomes" id="UP000537126">
    <property type="component" value="Unassembled WGS sequence"/>
</dbReference>
<evidence type="ECO:0008006" key="3">
    <source>
        <dbReference type="Google" id="ProtNLM"/>
    </source>
</evidence>
<keyword evidence="2" id="KW-1185">Reference proteome</keyword>
<evidence type="ECO:0000313" key="1">
    <source>
        <dbReference type="EMBL" id="NIK73436.1"/>
    </source>
</evidence>
<dbReference type="AlphaFoldDB" id="A0A846MPE7"/>
<dbReference type="Gene3D" id="2.60.40.1120">
    <property type="entry name" value="Carboxypeptidase-like, regulatory domain"/>
    <property type="match status" value="1"/>
</dbReference>
<evidence type="ECO:0000313" key="2">
    <source>
        <dbReference type="Proteomes" id="UP000537126"/>
    </source>
</evidence>
<dbReference type="EMBL" id="JAASRN010000001">
    <property type="protein sequence ID" value="NIK73436.1"/>
    <property type="molecule type" value="Genomic_DNA"/>
</dbReference>
<gene>
    <name evidence="1" type="ORF">FHS56_000922</name>
</gene>
<dbReference type="SUPFAM" id="SSF49464">
    <property type="entry name" value="Carboxypeptidase regulatory domain-like"/>
    <property type="match status" value="1"/>
</dbReference>
<dbReference type="InterPro" id="IPR008969">
    <property type="entry name" value="CarboxyPept-like_regulatory"/>
</dbReference>
<accession>A0A846MPE7</accession>
<comment type="caution">
    <text evidence="1">The sequence shown here is derived from an EMBL/GenBank/DDBJ whole genome shotgun (WGS) entry which is preliminary data.</text>
</comment>
<name>A0A846MPE7_9BACT</name>
<dbReference type="RefSeq" id="WP_166918675.1">
    <property type="nucleotide sequence ID" value="NZ_JAASRN010000001.1"/>
</dbReference>
<sequence length="801" mass="92369">MSRCLLFLIVMLMGGGLFAQQKGRLIDAQTKEPLPFANIWLSHYQRVFTTDDRGYFSLPDSLTQGTVTFYYVGYESYTDSLPLRRRVIALQPTSYAIGEVVVSAAEDPAVAVIREMVRRRKQHHPKFYDSYRFKSYNQQLATVDLPADLYEKSLLDTETRALMDFLDKRYFFFAENISITEYKRPDYIHTKVIANKMMGFREPVFALVGEQIMPFSLYENPLKILGRTYLNPLSAGSWKFFDFTLRDTLTENRDTVLVITFEPWGQKVAEAQLRGILYVHLPDYALRGVMLRNALPSVNIDFQIHQLYEKVNGYWFPHQLSVDYVFNELKLTLNDSSRAAAYPLRFVNRTRIEEVEVGLPLKKKAAVAFEIHPQAHRFEDWEQIRPDSLSEKAMATYAWGDSISRATNFEKSINTLLAAAWYQSIPLLRYFEVPFQSLVSYDQYQGLRLGAALYTGHRLWAPLRVGGYVAYGFRDAAWKYGADGSLLLWKEKNLSVLGGFRHDVEEPGQLSFQHDLHYQKMTGGLRRLYAERMSVVDSWRAGVAMHPLPAWQLHIGWEQGIYRPQFDYTFVPQPDKQRFLFAESRIQLSYTFGERYAWIMGRPRLIEAAYPQLLLAYAKGWQIGSEGYDYQALQGLMRWNLPLFKLAEVRLKTEAAHVWGEVPALKLMHGAAAYDPDLWFEAPEHFQTMGLYEFLSDAYAMGSVELWSPTLKLAIFRPRLALIQRAAWGTLAKPELHANIPFQTMEKGYWESGCVLDGLYQSSAFGVSTRIGVGVFYRYGAYSLPHAADNWVVKVSFRRSL</sequence>
<dbReference type="Pfam" id="PF18939">
    <property type="entry name" value="DUF5686"/>
    <property type="match status" value="1"/>
</dbReference>
<dbReference type="InterPro" id="IPR043741">
    <property type="entry name" value="DUF5686"/>
</dbReference>
<proteinExistence type="predicted"/>
<dbReference type="Pfam" id="PF13715">
    <property type="entry name" value="CarbopepD_reg_2"/>
    <property type="match status" value="1"/>
</dbReference>